<gene>
    <name evidence="2" type="primary">ORF36022</name>
</gene>
<accession>A0A0B6YU75</accession>
<proteinExistence type="predicted"/>
<name>A0A0B6YU75_9EUPU</name>
<protein>
    <submittedName>
        <fullName evidence="2">Uncharacterized protein</fullName>
    </submittedName>
</protein>
<feature type="compositionally biased region" description="Low complexity" evidence="1">
    <location>
        <begin position="64"/>
        <end position="83"/>
    </location>
</feature>
<evidence type="ECO:0000313" key="2">
    <source>
        <dbReference type="EMBL" id="CEK59346.1"/>
    </source>
</evidence>
<feature type="region of interest" description="Disordered" evidence="1">
    <location>
        <begin position="33"/>
        <end position="89"/>
    </location>
</feature>
<feature type="non-terminal residue" evidence="2">
    <location>
        <position position="89"/>
    </location>
</feature>
<dbReference type="EMBL" id="HACG01012481">
    <property type="protein sequence ID" value="CEK59346.1"/>
    <property type="molecule type" value="Transcribed_RNA"/>
</dbReference>
<organism evidence="2">
    <name type="scientific">Arion vulgaris</name>
    <dbReference type="NCBI Taxonomy" id="1028688"/>
    <lineage>
        <taxon>Eukaryota</taxon>
        <taxon>Metazoa</taxon>
        <taxon>Spiralia</taxon>
        <taxon>Lophotrochozoa</taxon>
        <taxon>Mollusca</taxon>
        <taxon>Gastropoda</taxon>
        <taxon>Heterobranchia</taxon>
        <taxon>Euthyneura</taxon>
        <taxon>Panpulmonata</taxon>
        <taxon>Eupulmonata</taxon>
        <taxon>Stylommatophora</taxon>
        <taxon>Helicina</taxon>
        <taxon>Arionoidea</taxon>
        <taxon>Arionidae</taxon>
        <taxon>Arion</taxon>
    </lineage>
</organism>
<evidence type="ECO:0000256" key="1">
    <source>
        <dbReference type="SAM" id="MobiDB-lite"/>
    </source>
</evidence>
<sequence length="89" mass="9206">EQIVVTELPAGSLLKEDNPDIPVPEPMVSVTEPVSVTDSDGVSKVDDIVQDPPALTQPPPAHETTLAALPSPATTSPASVSKPGKLLFK</sequence>
<dbReference type="AlphaFoldDB" id="A0A0B6YU75"/>
<feature type="non-terminal residue" evidence="2">
    <location>
        <position position="1"/>
    </location>
</feature>
<reference evidence="2" key="1">
    <citation type="submission" date="2014-12" db="EMBL/GenBank/DDBJ databases">
        <title>Insight into the proteome of Arion vulgaris.</title>
        <authorList>
            <person name="Aradska J."/>
            <person name="Bulat T."/>
            <person name="Smidak R."/>
            <person name="Sarate P."/>
            <person name="Gangsoo J."/>
            <person name="Sialana F."/>
            <person name="Bilban M."/>
            <person name="Lubec G."/>
        </authorList>
    </citation>
    <scope>NUCLEOTIDE SEQUENCE</scope>
    <source>
        <tissue evidence="2">Skin</tissue>
    </source>
</reference>